<dbReference type="InterPro" id="IPR027806">
    <property type="entry name" value="HARBI1_dom"/>
</dbReference>
<accession>A0A821QT21</accession>
<keyword evidence="2" id="KW-0479">Metal-binding</keyword>
<feature type="domain" description="DDE Tnp4" evidence="3">
    <location>
        <begin position="2"/>
        <end position="106"/>
    </location>
</feature>
<dbReference type="EMBL" id="CAJOBZ010000010">
    <property type="protein sequence ID" value="CAF4830889.1"/>
    <property type="molecule type" value="Genomic_DNA"/>
</dbReference>
<keyword evidence="5" id="KW-1185">Reference proteome</keyword>
<dbReference type="GO" id="GO:0046872">
    <property type="term" value="F:metal ion binding"/>
    <property type="evidence" value="ECO:0007669"/>
    <property type="project" value="UniProtKB-KW"/>
</dbReference>
<dbReference type="OrthoDB" id="2668416at2759"/>
<proteinExistence type="predicted"/>
<evidence type="ECO:0000313" key="5">
    <source>
        <dbReference type="Proteomes" id="UP000663880"/>
    </source>
</evidence>
<evidence type="ECO:0000313" key="4">
    <source>
        <dbReference type="EMBL" id="CAF4830889.1"/>
    </source>
</evidence>
<comment type="cofactor">
    <cofactor evidence="1">
        <name>a divalent metal cation</name>
        <dbReference type="ChEBI" id="CHEBI:60240"/>
    </cofactor>
</comment>
<evidence type="ECO:0000256" key="2">
    <source>
        <dbReference type="ARBA" id="ARBA00022723"/>
    </source>
</evidence>
<name>A0A821QT21_9NEOP</name>
<reference evidence="4" key="1">
    <citation type="submission" date="2021-02" db="EMBL/GenBank/DDBJ databases">
        <authorList>
            <person name="Steward A R."/>
        </authorList>
    </citation>
    <scope>NUCLEOTIDE SEQUENCE</scope>
</reference>
<evidence type="ECO:0000256" key="1">
    <source>
        <dbReference type="ARBA" id="ARBA00001968"/>
    </source>
</evidence>
<dbReference type="Proteomes" id="UP000663880">
    <property type="component" value="Unassembled WGS sequence"/>
</dbReference>
<comment type="caution">
    <text evidence="4">The sequence shown here is derived from an EMBL/GenBank/DDBJ whole genome shotgun (WGS) entry which is preliminary data.</text>
</comment>
<protein>
    <recommendedName>
        <fullName evidence="3">DDE Tnp4 domain-containing protein</fullName>
    </recommendedName>
</protein>
<dbReference type="Pfam" id="PF13359">
    <property type="entry name" value="DDE_Tnp_4"/>
    <property type="match status" value="1"/>
</dbReference>
<evidence type="ECO:0000259" key="3">
    <source>
        <dbReference type="Pfam" id="PF13359"/>
    </source>
</evidence>
<dbReference type="AlphaFoldDB" id="A0A821QT21"/>
<gene>
    <name evidence="4" type="ORF">PMACD_LOCUS5281</name>
</gene>
<sequence>MAVVDSNYKFIFVDIGSYGNDCDSAIFQRTQTTHTYKFLSEGRLQIPTPFLHPNQSVRTPYVLVGDEAFQLTHNLLRPYSGNQLTIQQRIFNYRLIRARRYVECAFVKACVVLHNLVRDRDGYRSADGYVANETAFVDLPDSNVVQGGRTANDIRNNFAEYFTSPEGSLPWQMFKI</sequence>
<organism evidence="4 5">
    <name type="scientific">Pieris macdunnoughi</name>
    <dbReference type="NCBI Taxonomy" id="345717"/>
    <lineage>
        <taxon>Eukaryota</taxon>
        <taxon>Metazoa</taxon>
        <taxon>Ecdysozoa</taxon>
        <taxon>Arthropoda</taxon>
        <taxon>Hexapoda</taxon>
        <taxon>Insecta</taxon>
        <taxon>Pterygota</taxon>
        <taxon>Neoptera</taxon>
        <taxon>Endopterygota</taxon>
        <taxon>Lepidoptera</taxon>
        <taxon>Glossata</taxon>
        <taxon>Ditrysia</taxon>
        <taxon>Papilionoidea</taxon>
        <taxon>Pieridae</taxon>
        <taxon>Pierinae</taxon>
        <taxon>Pieris</taxon>
    </lineage>
</organism>